<dbReference type="Proteomes" id="UP000195633">
    <property type="component" value="Chromosome"/>
</dbReference>
<dbReference type="InterPro" id="IPR036844">
    <property type="entry name" value="Hint_dom_sf"/>
</dbReference>
<organism evidence="2 3">
    <name type="scientific">Acetobacter ascendens</name>
    <dbReference type="NCBI Taxonomy" id="481146"/>
    <lineage>
        <taxon>Bacteria</taxon>
        <taxon>Pseudomonadati</taxon>
        <taxon>Pseudomonadota</taxon>
        <taxon>Alphaproteobacteria</taxon>
        <taxon>Acetobacterales</taxon>
        <taxon>Acetobacteraceae</taxon>
        <taxon>Acetobacter</taxon>
    </lineage>
</organism>
<dbReference type="Pfam" id="PF16168">
    <property type="entry name" value="AIDA"/>
    <property type="match status" value="1"/>
</dbReference>
<sequence>MTGVTSGVLWIDGAVGGQGTIPSGPNNTYYGDTFSSVIIEAGGSWTGTHIIDSGASVTVYNNGIISGGAVLNGGSIVSYNNVSGGLTFNWGSAGGRLELKSGAIDRSESPLAGSASIIVDDGASLSNVVLQSGNSLLISGGGSLTSATINTGATATFSAGASETKVTLNGGTISAYNSPPHFMWGSSGGTLVLGSGASDTNETPLAGSATIILQSGAQLSNTTLQSGNNLAIQSGGVATSTVVSSGAGVGVYGSASNTTVSGGGVIEITSGGTATGGTINGGSAYVDANGVLNSATVENSGLAVVSAGASANNVTVETNGSLSVNSGAVASGTIVSNNGGLAVAGTVSNTTVNNSGIIEITSGGTATGGTINGGSAYVDANGVLNSATVENSGLAVVSAGASANNVTVETNGSLSVNSGAVASGTIVSSNGGLAVAGTASNTTVNNSGVIEITSGGTATGTTVNSGGNVYADANSILGTTTVANGGQISAASGATISGTVTIEDGGSATIWNNAGGSVDLQGDTTTGLVISGLASGGTLNTVISGFNGASASNSDSIELAGVKAADVSAVTYPSADQVQLTLSNGNNITLNIVGVSNYGFTLADGSDGWLNYEVCFLSGSMIRTPEGDVAVENLQIGDQVVAFDWKNNKEVTHPVVWVGKTHATVRAGLLDDEAGYPVRILKDAIAEGVPYKDMLITPEHCLFFEGKFVPARMLVNGVSIFYDKSITSYDYYHVETEQHSVITSDGMLTESYLDTGNRRSFRQEGSVVTLGGKTRSWEDDAAAPLCVDRAFVEALFRKLECRENSVISREVPVLTQEQTNDPDLHLITQTGAVIRPMRHNGQHYSFMLPSGAQSVRIISRASRPADVIGPFVDDRRYMGVAVTDIHLLSAKQQYDITTHLQAEKPEGWHATDWTDCAWTNGNAVLPLGEHLRHGKMGILSMTIRAAGPYLIDDQKMVETKARSA</sequence>
<dbReference type="InterPro" id="IPR012332">
    <property type="entry name" value="Autotransporter_pectin_lyase_C"/>
</dbReference>
<dbReference type="InterPro" id="IPR030930">
    <property type="entry name" value="AIDA"/>
</dbReference>
<dbReference type="InterPro" id="IPR028992">
    <property type="entry name" value="Hedgehog/Intein_dom"/>
</dbReference>
<name>A0A1Y0V616_9PROT</name>
<gene>
    <name evidence="2" type="ORF">S101447_02313</name>
</gene>
<protein>
    <submittedName>
        <fullName evidence="2">Platelet binding protein GspB</fullName>
    </submittedName>
</protein>
<feature type="domain" description="Hedgehog/Intein (Hint)" evidence="1">
    <location>
        <begin position="614"/>
        <end position="755"/>
    </location>
</feature>
<dbReference type="NCBIfam" id="TIGR04415">
    <property type="entry name" value="O_hepto_targRPT"/>
    <property type="match status" value="4"/>
</dbReference>
<dbReference type="EMBL" id="CP021524">
    <property type="protein sequence ID" value="ARW11359.1"/>
    <property type="molecule type" value="Genomic_DNA"/>
</dbReference>
<dbReference type="Pfam" id="PF13403">
    <property type="entry name" value="Hint_2"/>
    <property type="match status" value="1"/>
</dbReference>
<reference evidence="2 3" key="1">
    <citation type="submission" date="2017-05" db="EMBL/GenBank/DDBJ databases">
        <title>Genome sequence of Acetobacter pasteurianus subsp. ascendens strain SRCM101447.</title>
        <authorList>
            <person name="Cho S.H."/>
        </authorList>
    </citation>
    <scope>NUCLEOTIDE SEQUENCE [LARGE SCALE GENOMIC DNA]</scope>
    <source>
        <strain evidence="2 3">SRCM101447</strain>
    </source>
</reference>
<evidence type="ECO:0000313" key="2">
    <source>
        <dbReference type="EMBL" id="ARW11359.1"/>
    </source>
</evidence>
<proteinExistence type="predicted"/>
<dbReference type="Gene3D" id="2.160.20.20">
    <property type="match status" value="1"/>
</dbReference>
<evidence type="ECO:0000259" key="1">
    <source>
        <dbReference type="Pfam" id="PF13403"/>
    </source>
</evidence>
<dbReference type="STRING" id="481146.A4S02_05960"/>
<dbReference type="AlphaFoldDB" id="A0A1Y0V616"/>
<dbReference type="SUPFAM" id="SSF51294">
    <property type="entry name" value="Hedgehog/intein (Hint) domain"/>
    <property type="match status" value="1"/>
</dbReference>
<evidence type="ECO:0000313" key="3">
    <source>
        <dbReference type="Proteomes" id="UP000195633"/>
    </source>
</evidence>
<accession>A0A1Y0V616</accession>